<gene>
    <name evidence="1" type="ORF">Tco_1120932</name>
</gene>
<organism evidence="1 2">
    <name type="scientific">Tanacetum coccineum</name>
    <dbReference type="NCBI Taxonomy" id="301880"/>
    <lineage>
        <taxon>Eukaryota</taxon>
        <taxon>Viridiplantae</taxon>
        <taxon>Streptophyta</taxon>
        <taxon>Embryophyta</taxon>
        <taxon>Tracheophyta</taxon>
        <taxon>Spermatophyta</taxon>
        <taxon>Magnoliopsida</taxon>
        <taxon>eudicotyledons</taxon>
        <taxon>Gunneridae</taxon>
        <taxon>Pentapetalae</taxon>
        <taxon>asterids</taxon>
        <taxon>campanulids</taxon>
        <taxon>Asterales</taxon>
        <taxon>Asteraceae</taxon>
        <taxon>Asteroideae</taxon>
        <taxon>Anthemideae</taxon>
        <taxon>Anthemidinae</taxon>
        <taxon>Tanacetum</taxon>
    </lineage>
</organism>
<evidence type="ECO:0000313" key="1">
    <source>
        <dbReference type="EMBL" id="GJU04502.1"/>
    </source>
</evidence>
<sequence>MHFFFSSMINVYALSTPIPGGDDDATVEQIRKRIKGENNVYVCHGLILNSNHLRIEESLSAQVNDKTKSNDVAGSSSIDMVEHSNFARKAEWLKNPILEIPSWPKPIAPISNHCDSAATLEKENSQMSNGRSRHLESRLTLHVSRLLPLSKVLSVVPLHRSPTNFSSFNPTECLMSKVVGLRYHPKVKSSECEASIGYVLGLRGSIENIVVCGGPFFRDLQWSLASLPILFGGLGLYSAKVVSSYAFVASRAQSWVLQDHILRDSGICGMDVDYASALSCLRDTIPSFDFNVFTNKDTAPTLASALFSEMVKDMEVRFDMIVRQKAVFECLRAPHA</sequence>
<evidence type="ECO:0000313" key="2">
    <source>
        <dbReference type="Proteomes" id="UP001151760"/>
    </source>
</evidence>
<dbReference type="PANTHER" id="PTHR48462">
    <property type="entry name" value="PROTEIN, PUTATIVE-RELATED"/>
    <property type="match status" value="1"/>
</dbReference>
<dbReference type="Proteomes" id="UP001151760">
    <property type="component" value="Unassembled WGS sequence"/>
</dbReference>
<accession>A0ABQ5IYH5</accession>
<name>A0ABQ5IYH5_9ASTR</name>
<dbReference type="EMBL" id="BQNB010021254">
    <property type="protein sequence ID" value="GJU04502.1"/>
    <property type="molecule type" value="Genomic_DNA"/>
</dbReference>
<proteinExistence type="predicted"/>
<reference evidence="1" key="1">
    <citation type="journal article" date="2022" name="Int. J. Mol. Sci.">
        <title>Draft Genome of Tanacetum Coccineum: Genomic Comparison of Closely Related Tanacetum-Family Plants.</title>
        <authorList>
            <person name="Yamashiro T."/>
            <person name="Shiraishi A."/>
            <person name="Nakayama K."/>
            <person name="Satake H."/>
        </authorList>
    </citation>
    <scope>NUCLEOTIDE SEQUENCE</scope>
</reference>
<reference evidence="1" key="2">
    <citation type="submission" date="2022-01" db="EMBL/GenBank/DDBJ databases">
        <authorList>
            <person name="Yamashiro T."/>
            <person name="Shiraishi A."/>
            <person name="Satake H."/>
            <person name="Nakayama K."/>
        </authorList>
    </citation>
    <scope>NUCLEOTIDE SEQUENCE</scope>
</reference>
<comment type="caution">
    <text evidence="1">The sequence shown here is derived from an EMBL/GenBank/DDBJ whole genome shotgun (WGS) entry which is preliminary data.</text>
</comment>
<protein>
    <submittedName>
        <fullName evidence="1">Uncharacterized protein</fullName>
    </submittedName>
</protein>
<keyword evidence="2" id="KW-1185">Reference proteome</keyword>
<dbReference type="PANTHER" id="PTHR48462:SF1">
    <property type="entry name" value="PROTEIN, PUTATIVE-RELATED"/>
    <property type="match status" value="1"/>
</dbReference>